<dbReference type="InterPro" id="IPR058921">
    <property type="entry name" value="PAP/OAS1-rel"/>
</dbReference>
<evidence type="ECO:0000313" key="2">
    <source>
        <dbReference type="EMBL" id="JAD84009.1"/>
    </source>
</evidence>
<feature type="compositionally biased region" description="Basic and acidic residues" evidence="1">
    <location>
        <begin position="105"/>
        <end position="120"/>
    </location>
</feature>
<organism evidence="2">
    <name type="scientific">Arundo donax</name>
    <name type="common">Giant reed</name>
    <name type="synonym">Donax arundinaceus</name>
    <dbReference type="NCBI Taxonomy" id="35708"/>
    <lineage>
        <taxon>Eukaryota</taxon>
        <taxon>Viridiplantae</taxon>
        <taxon>Streptophyta</taxon>
        <taxon>Embryophyta</taxon>
        <taxon>Tracheophyta</taxon>
        <taxon>Spermatophyta</taxon>
        <taxon>Magnoliopsida</taxon>
        <taxon>Liliopsida</taxon>
        <taxon>Poales</taxon>
        <taxon>Poaceae</taxon>
        <taxon>PACMAD clade</taxon>
        <taxon>Arundinoideae</taxon>
        <taxon>Arundineae</taxon>
        <taxon>Arundo</taxon>
    </lineage>
</organism>
<sequence length="284" mass="31390">MTLCQISLEISIQISIIFCMRKNASKIIQQISFTIKCLHHHPHNIKACTHQMVMAEKNPYGYASTNGAVPGPYSPGYFVLSPFCLTDDNMVMRARGTGTYFSDPNMHKDRPPAGRGERGRNHFPQNNYQKFHHYVRTEMPADMIPLEKFRHELPSQIYVPGANDNGIPSPLNVPIPSPSSQSPRDPLKLPTRSPSSQVRTDASHGNGFMHPQDSKLEFGTLGPLPLEVTSKYHASRSDPASNNQASGPVSPVSAAKNTGTGSNRMRNGQPYHLKDSEDFPPLSS</sequence>
<feature type="compositionally biased region" description="Polar residues" evidence="1">
    <location>
        <begin position="238"/>
        <end position="247"/>
    </location>
</feature>
<dbReference type="AlphaFoldDB" id="A0A0A9D5X5"/>
<proteinExistence type="predicted"/>
<evidence type="ECO:0000256" key="1">
    <source>
        <dbReference type="SAM" id="MobiDB-lite"/>
    </source>
</evidence>
<accession>A0A0A9D5X5</accession>
<reference evidence="2" key="1">
    <citation type="submission" date="2014-09" db="EMBL/GenBank/DDBJ databases">
        <authorList>
            <person name="Magalhaes I.L.F."/>
            <person name="Oliveira U."/>
            <person name="Santos F.R."/>
            <person name="Vidigal T.H.D.A."/>
            <person name="Brescovit A.D."/>
            <person name="Santos A.J."/>
        </authorList>
    </citation>
    <scope>NUCLEOTIDE SEQUENCE</scope>
    <source>
        <tissue evidence="2">Shoot tissue taken approximately 20 cm above the soil surface</tissue>
    </source>
</reference>
<reference evidence="2" key="2">
    <citation type="journal article" date="2015" name="Data Brief">
        <title>Shoot transcriptome of the giant reed, Arundo donax.</title>
        <authorList>
            <person name="Barrero R.A."/>
            <person name="Guerrero F.D."/>
            <person name="Moolhuijzen P."/>
            <person name="Goolsby J.A."/>
            <person name="Tidwell J."/>
            <person name="Bellgard S.E."/>
            <person name="Bellgard M.I."/>
        </authorList>
    </citation>
    <scope>NUCLEOTIDE SEQUENCE</scope>
    <source>
        <tissue evidence="2">Shoot tissue taken approximately 20 cm above the soil surface</tissue>
    </source>
</reference>
<dbReference type="PANTHER" id="PTHR45979:SF32">
    <property type="entry name" value="OS12G0114200 PROTEIN"/>
    <property type="match status" value="1"/>
</dbReference>
<dbReference type="PANTHER" id="PTHR45979">
    <property type="entry name" value="PAP/OAS1 SUBSTRATE-BINDING DOMAIN SUPERFAMILY"/>
    <property type="match status" value="1"/>
</dbReference>
<dbReference type="EMBL" id="GBRH01213886">
    <property type="protein sequence ID" value="JAD84009.1"/>
    <property type="molecule type" value="Transcribed_RNA"/>
</dbReference>
<name>A0A0A9D5X5_ARUDO</name>
<protein>
    <submittedName>
        <fullName evidence="2">Uncharacterized protein</fullName>
    </submittedName>
</protein>
<feature type="region of interest" description="Disordered" evidence="1">
    <location>
        <begin position="102"/>
        <end position="126"/>
    </location>
</feature>
<feature type="compositionally biased region" description="Polar residues" evidence="1">
    <location>
        <begin position="255"/>
        <end position="266"/>
    </location>
</feature>
<feature type="region of interest" description="Disordered" evidence="1">
    <location>
        <begin position="160"/>
        <end position="284"/>
    </location>
</feature>